<feature type="region of interest" description="Disordered" evidence="1">
    <location>
        <begin position="105"/>
        <end position="130"/>
    </location>
</feature>
<evidence type="ECO:0000256" key="1">
    <source>
        <dbReference type="SAM" id="MobiDB-lite"/>
    </source>
</evidence>
<reference evidence="3 4" key="1">
    <citation type="journal article" date="2023" name="Insect Mol. Biol.">
        <title>Genome sequencing provides insights into the evolution of gene families encoding plant cell wall-degrading enzymes in longhorned beetles.</title>
        <authorList>
            <person name="Shin N.R."/>
            <person name="Okamura Y."/>
            <person name="Kirsch R."/>
            <person name="Pauchet Y."/>
        </authorList>
    </citation>
    <scope>NUCLEOTIDE SEQUENCE [LARGE SCALE GENOMIC DNA]</scope>
    <source>
        <strain evidence="3">EAD_L_NR</strain>
    </source>
</reference>
<proteinExistence type="predicted"/>
<evidence type="ECO:0000256" key="2">
    <source>
        <dbReference type="SAM" id="Phobius"/>
    </source>
</evidence>
<keyword evidence="4" id="KW-1185">Reference proteome</keyword>
<organism evidence="3 4">
    <name type="scientific">Exocentrus adspersus</name>
    <dbReference type="NCBI Taxonomy" id="1586481"/>
    <lineage>
        <taxon>Eukaryota</taxon>
        <taxon>Metazoa</taxon>
        <taxon>Ecdysozoa</taxon>
        <taxon>Arthropoda</taxon>
        <taxon>Hexapoda</taxon>
        <taxon>Insecta</taxon>
        <taxon>Pterygota</taxon>
        <taxon>Neoptera</taxon>
        <taxon>Endopterygota</taxon>
        <taxon>Coleoptera</taxon>
        <taxon>Polyphaga</taxon>
        <taxon>Cucujiformia</taxon>
        <taxon>Chrysomeloidea</taxon>
        <taxon>Cerambycidae</taxon>
        <taxon>Lamiinae</taxon>
        <taxon>Acanthocinini</taxon>
        <taxon>Exocentrus</taxon>
    </lineage>
</organism>
<comment type="caution">
    <text evidence="3">The sequence shown here is derived from an EMBL/GenBank/DDBJ whole genome shotgun (WGS) entry which is preliminary data.</text>
</comment>
<gene>
    <name evidence="3" type="ORF">NQ315_008433</name>
</gene>
<evidence type="ECO:0000313" key="3">
    <source>
        <dbReference type="EMBL" id="KAJ8921804.1"/>
    </source>
</evidence>
<keyword evidence="2" id="KW-0472">Membrane</keyword>
<name>A0AAV8W5P5_9CUCU</name>
<accession>A0AAV8W5P5</accession>
<sequence length="130" mass="15199">MEVNDEDSFKTGFYIWLSLCFVVCGWFLQSYMKGRRLFQNNLHVIEDGLKRMQEQIDSKETENSIGFEDDIMKELADFCKKSGDKKTQDMFNKIFADKEEESELLQDGLKKEMQVGEGEAESQEDDKKNV</sequence>
<feature type="transmembrane region" description="Helical" evidence="2">
    <location>
        <begin position="12"/>
        <end position="28"/>
    </location>
</feature>
<evidence type="ECO:0000313" key="4">
    <source>
        <dbReference type="Proteomes" id="UP001159042"/>
    </source>
</evidence>
<dbReference type="AlphaFoldDB" id="A0AAV8W5P5"/>
<dbReference type="EMBL" id="JANEYG010000008">
    <property type="protein sequence ID" value="KAJ8921804.1"/>
    <property type="molecule type" value="Genomic_DNA"/>
</dbReference>
<keyword evidence="2" id="KW-0812">Transmembrane</keyword>
<protein>
    <submittedName>
        <fullName evidence="3">Uncharacterized protein</fullName>
    </submittedName>
</protein>
<dbReference type="InterPro" id="IPR012347">
    <property type="entry name" value="Ferritin-like"/>
</dbReference>
<dbReference type="Proteomes" id="UP001159042">
    <property type="component" value="Unassembled WGS sequence"/>
</dbReference>
<keyword evidence="2" id="KW-1133">Transmembrane helix</keyword>
<dbReference type="Gene3D" id="1.20.1260.10">
    <property type="match status" value="1"/>
</dbReference>